<dbReference type="PANTHER" id="PTHR43252:SF6">
    <property type="entry name" value="NEGATIVE TRANSCRIPTION REGULATOR PADR"/>
    <property type="match status" value="1"/>
</dbReference>
<dbReference type="InterPro" id="IPR018309">
    <property type="entry name" value="Tscrpt_reg_PadR_C"/>
</dbReference>
<dbReference type="Gene3D" id="6.10.140.190">
    <property type="match status" value="1"/>
</dbReference>
<dbReference type="OrthoDB" id="8595425at2"/>
<dbReference type="PANTHER" id="PTHR43252">
    <property type="entry name" value="TRANSCRIPTIONAL REGULATOR YQJI"/>
    <property type="match status" value="1"/>
</dbReference>
<sequence length="182" mass="21723">MRTLKYAILGLLNRKPMTGYDIAKEFSFQLANFWTARHSQIYPELKKLVDEKLLVFNIEITGEVLEKKVYTITEKGRKDFLKWLQKDEPMEPTPKNVFRLRLYFSNNLDMDTRIQLLEHQLVQHEERLTFLLTQRDPYTSVPPVDDDYFGDFLVLNGAIMREETHIKWLKDCINYCKKGKEE</sequence>
<dbReference type="RefSeq" id="WP_066621899.1">
    <property type="nucleotide sequence ID" value="NZ_FQXL01000023.1"/>
</dbReference>
<dbReference type="EMBL" id="LWAE01000002">
    <property type="protein sequence ID" value="KZL92430.1"/>
    <property type="molecule type" value="Genomic_DNA"/>
</dbReference>
<dbReference type="Pfam" id="PF03551">
    <property type="entry name" value="PadR"/>
    <property type="match status" value="1"/>
</dbReference>
<reference evidence="3 4" key="1">
    <citation type="submission" date="2016-04" db="EMBL/GenBank/DDBJ databases">
        <title>Genome sequence of Clostridium magnum DSM 2767.</title>
        <authorList>
            <person name="Poehlein A."/>
            <person name="Uhlig R."/>
            <person name="Fischer R."/>
            <person name="Bahl H."/>
            <person name="Daniel R."/>
        </authorList>
    </citation>
    <scope>NUCLEOTIDE SEQUENCE [LARGE SCALE GENOMIC DNA]</scope>
    <source>
        <strain evidence="3 4">DSM 2767</strain>
    </source>
</reference>
<dbReference type="Gene3D" id="1.10.10.10">
    <property type="entry name" value="Winged helix-like DNA-binding domain superfamily/Winged helix DNA-binding domain"/>
    <property type="match status" value="1"/>
</dbReference>
<dbReference type="InterPro" id="IPR036390">
    <property type="entry name" value="WH_DNA-bd_sf"/>
</dbReference>
<evidence type="ECO:0000313" key="4">
    <source>
        <dbReference type="Proteomes" id="UP000076603"/>
    </source>
</evidence>
<feature type="domain" description="Transcription regulator PadR N-terminal" evidence="1">
    <location>
        <begin position="8"/>
        <end position="79"/>
    </location>
</feature>
<comment type="caution">
    <text evidence="3">The sequence shown here is derived from an EMBL/GenBank/DDBJ whole genome shotgun (WGS) entry which is preliminary data.</text>
</comment>
<proteinExistence type="predicted"/>
<gene>
    <name evidence="3" type="ORF">CLMAG_22390</name>
</gene>
<name>A0A162TBE0_9CLOT</name>
<dbReference type="PATRIC" id="fig|1121326.3.peg.2235"/>
<feature type="domain" description="Transcription regulator PadR C-terminal" evidence="2">
    <location>
        <begin position="95"/>
        <end position="174"/>
    </location>
</feature>
<organism evidence="3 4">
    <name type="scientific">Clostridium magnum DSM 2767</name>
    <dbReference type="NCBI Taxonomy" id="1121326"/>
    <lineage>
        <taxon>Bacteria</taxon>
        <taxon>Bacillati</taxon>
        <taxon>Bacillota</taxon>
        <taxon>Clostridia</taxon>
        <taxon>Eubacteriales</taxon>
        <taxon>Clostridiaceae</taxon>
        <taxon>Clostridium</taxon>
    </lineage>
</organism>
<evidence type="ECO:0000259" key="1">
    <source>
        <dbReference type="Pfam" id="PF03551"/>
    </source>
</evidence>
<keyword evidence="4" id="KW-1185">Reference proteome</keyword>
<evidence type="ECO:0000259" key="2">
    <source>
        <dbReference type="Pfam" id="PF10400"/>
    </source>
</evidence>
<dbReference type="InterPro" id="IPR036388">
    <property type="entry name" value="WH-like_DNA-bd_sf"/>
</dbReference>
<evidence type="ECO:0000313" key="3">
    <source>
        <dbReference type="EMBL" id="KZL92430.1"/>
    </source>
</evidence>
<dbReference type="STRING" id="1121326.CLMAG_22390"/>
<accession>A0A162TBE0</accession>
<dbReference type="Pfam" id="PF10400">
    <property type="entry name" value="Vir_act_alpha_C"/>
    <property type="match status" value="1"/>
</dbReference>
<dbReference type="InterPro" id="IPR005149">
    <property type="entry name" value="Tscrpt_reg_PadR_N"/>
</dbReference>
<dbReference type="AlphaFoldDB" id="A0A162TBE0"/>
<dbReference type="SUPFAM" id="SSF46785">
    <property type="entry name" value="Winged helix' DNA-binding domain"/>
    <property type="match status" value="1"/>
</dbReference>
<protein>
    <submittedName>
        <fullName evidence="3">Transcriptional regulator PadR-like family protein</fullName>
    </submittedName>
</protein>
<dbReference type="Proteomes" id="UP000076603">
    <property type="component" value="Unassembled WGS sequence"/>
</dbReference>